<dbReference type="Pfam" id="PF08583">
    <property type="entry name" value="Cmc1"/>
    <property type="match status" value="1"/>
</dbReference>
<evidence type="ECO:0000313" key="4">
    <source>
        <dbReference type="EMBL" id="GFH05915.1"/>
    </source>
</evidence>
<evidence type="ECO:0000256" key="3">
    <source>
        <dbReference type="RuleBase" id="RU364104"/>
    </source>
</evidence>
<comment type="similarity">
    <text evidence="1 3">Belongs to the CMC family.</text>
</comment>
<dbReference type="GO" id="GO:0005739">
    <property type="term" value="C:mitochondrion"/>
    <property type="evidence" value="ECO:0007669"/>
    <property type="project" value="UniProtKB-SubCell"/>
</dbReference>
<dbReference type="AlphaFoldDB" id="A0A699Y9A8"/>
<protein>
    <recommendedName>
        <fullName evidence="3">COX assembly mitochondrial protein</fullName>
    </recommendedName>
</protein>
<sequence>MHPQLIPEKHPMCGKYMEALVACRKANPFDRFRGACNDITLQLSKCLVEEKQQERAPRQAQSVTGPCKKQQQQQEEVIQEALIA</sequence>
<name>A0A699Y9A8_HAELA</name>
<dbReference type="Proteomes" id="UP000485058">
    <property type="component" value="Unassembled WGS sequence"/>
</dbReference>
<dbReference type="EMBL" id="BLLF01000013">
    <property type="protein sequence ID" value="GFH05915.1"/>
    <property type="molecule type" value="Genomic_DNA"/>
</dbReference>
<accession>A0A699Y9A8</accession>
<comment type="caution">
    <text evidence="4">The sequence shown here is derived from an EMBL/GenBank/DDBJ whole genome shotgun (WGS) entry which is preliminary data.</text>
</comment>
<proteinExistence type="inferred from homology"/>
<organism evidence="4 5">
    <name type="scientific">Haematococcus lacustris</name>
    <name type="common">Green alga</name>
    <name type="synonym">Haematococcus pluvialis</name>
    <dbReference type="NCBI Taxonomy" id="44745"/>
    <lineage>
        <taxon>Eukaryota</taxon>
        <taxon>Viridiplantae</taxon>
        <taxon>Chlorophyta</taxon>
        <taxon>core chlorophytes</taxon>
        <taxon>Chlorophyceae</taxon>
        <taxon>CS clade</taxon>
        <taxon>Chlamydomonadales</taxon>
        <taxon>Haematococcaceae</taxon>
        <taxon>Haematococcus</taxon>
    </lineage>
</organism>
<keyword evidence="5" id="KW-1185">Reference proteome</keyword>
<evidence type="ECO:0000256" key="2">
    <source>
        <dbReference type="ARBA" id="ARBA00023157"/>
    </source>
</evidence>
<keyword evidence="2" id="KW-1015">Disulfide bond</keyword>
<keyword evidence="3" id="KW-0496">Mitochondrion</keyword>
<comment type="subcellular location">
    <subcellularLocation>
        <location evidence="3">Mitochondrion</location>
    </subcellularLocation>
</comment>
<reference evidence="4 5" key="1">
    <citation type="submission" date="2020-02" db="EMBL/GenBank/DDBJ databases">
        <title>Draft genome sequence of Haematococcus lacustris strain NIES-144.</title>
        <authorList>
            <person name="Morimoto D."/>
            <person name="Nakagawa S."/>
            <person name="Yoshida T."/>
            <person name="Sawayama S."/>
        </authorList>
    </citation>
    <scope>NUCLEOTIDE SEQUENCE [LARGE SCALE GENOMIC DNA]</scope>
    <source>
        <strain evidence="4 5">NIES-144</strain>
    </source>
</reference>
<evidence type="ECO:0000313" key="5">
    <source>
        <dbReference type="Proteomes" id="UP000485058"/>
    </source>
</evidence>
<evidence type="ECO:0000256" key="1">
    <source>
        <dbReference type="ARBA" id="ARBA00007347"/>
    </source>
</evidence>
<dbReference type="InterPro" id="IPR013892">
    <property type="entry name" value="Cyt_c_biogenesis_Cmc1-like"/>
</dbReference>
<gene>
    <name evidence="4" type="ORF">HaLaN_00458</name>
</gene>